<proteinExistence type="predicted"/>
<dbReference type="Proteomes" id="UP000004277">
    <property type="component" value="Unassembled WGS sequence"/>
</dbReference>
<organism evidence="1 2">
    <name type="scientific">Imbroritus primus</name>
    <dbReference type="NCBI Taxonomy" id="3058603"/>
    <lineage>
        <taxon>Bacteria</taxon>
        <taxon>Pseudomonadati</taxon>
        <taxon>Pseudomonadota</taxon>
        <taxon>Betaproteobacteria</taxon>
        <taxon>Burkholderiales</taxon>
        <taxon>Burkholderiaceae</taxon>
        <taxon>Imbroritus</taxon>
    </lineage>
</organism>
<evidence type="ECO:0000313" key="2">
    <source>
        <dbReference type="Proteomes" id="UP000004277"/>
    </source>
</evidence>
<sequence>MCNNYRPSSREDLESFYGVTPDRDYPAETWPDYMAPIIRRGERQRECVVANFGMMPKKRIPPGVRAWDSTNARSETVGEKRTFSGAWKALQLCLVPAQHFYEPYYAPGATKSVRHRIWVKDAPTLAIAGLWRGWPDGEASFTMLTVNSDEHPLMRKFHKPGKEKRSVVILQPEQWDDWLACSSTDEARSFLNLYPADEMDSEPAPK</sequence>
<protein>
    <submittedName>
        <fullName evidence="1">DUF159 family protein</fullName>
    </submittedName>
</protein>
<reference evidence="1" key="1">
    <citation type="submission" date="2019-05" db="EMBL/GenBank/DDBJ databases">
        <title>Revised genome assembly of Burkholderiaceae (previously Ralstonia) sp. PBA.</title>
        <authorList>
            <person name="Gan H.M."/>
        </authorList>
    </citation>
    <scope>NUCLEOTIDE SEQUENCE</scope>
    <source>
        <strain evidence="1">PBA</strain>
    </source>
</reference>
<dbReference type="EMBL" id="AKCV02000015">
    <property type="protein sequence ID" value="TMS58546.1"/>
    <property type="molecule type" value="Genomic_DNA"/>
</dbReference>
<accession>A0ACD3SQG2</accession>
<comment type="caution">
    <text evidence="1">The sequence shown here is derived from an EMBL/GenBank/DDBJ whole genome shotgun (WGS) entry which is preliminary data.</text>
</comment>
<name>A0ACD3SQG2_9BURK</name>
<keyword evidence="2" id="KW-1185">Reference proteome</keyword>
<gene>
    <name evidence="1" type="ORF">MW7_007425</name>
</gene>
<evidence type="ECO:0000313" key="1">
    <source>
        <dbReference type="EMBL" id="TMS58546.1"/>
    </source>
</evidence>